<sequence length="121" mass="13376">MSLGLMVFSLSVMFKYDFSAKLLEISCCFTANENVSLPVPLTGQFTDTTTSSSVCKEKKDSILLKKDSNKAGVVNRATATNNDLLKAMFRLDLQFEILHTDPGNNCLKTLTGHFKKMSLTN</sequence>
<evidence type="ECO:0000313" key="1">
    <source>
        <dbReference type="EMBL" id="CAI9157237.1"/>
    </source>
</evidence>
<protein>
    <submittedName>
        <fullName evidence="1">Uncharacterized protein</fullName>
    </submittedName>
</protein>
<dbReference type="Proteomes" id="UP001176941">
    <property type="component" value="Chromosome 15"/>
</dbReference>
<gene>
    <name evidence="1" type="ORF">MRATA1EN1_LOCUS6199</name>
</gene>
<name>A0ABN8Y6M8_RANTA</name>
<evidence type="ECO:0000313" key="2">
    <source>
        <dbReference type="Proteomes" id="UP001176941"/>
    </source>
</evidence>
<proteinExistence type="predicted"/>
<keyword evidence="2" id="KW-1185">Reference proteome</keyword>
<organism evidence="1 2">
    <name type="scientific">Rangifer tarandus platyrhynchus</name>
    <name type="common">Svalbard reindeer</name>
    <dbReference type="NCBI Taxonomy" id="3082113"/>
    <lineage>
        <taxon>Eukaryota</taxon>
        <taxon>Metazoa</taxon>
        <taxon>Chordata</taxon>
        <taxon>Craniata</taxon>
        <taxon>Vertebrata</taxon>
        <taxon>Euteleostomi</taxon>
        <taxon>Mammalia</taxon>
        <taxon>Eutheria</taxon>
        <taxon>Laurasiatheria</taxon>
        <taxon>Artiodactyla</taxon>
        <taxon>Ruminantia</taxon>
        <taxon>Pecora</taxon>
        <taxon>Cervidae</taxon>
        <taxon>Odocoileinae</taxon>
        <taxon>Rangifer</taxon>
    </lineage>
</organism>
<dbReference type="EMBL" id="OX459951">
    <property type="protein sequence ID" value="CAI9157237.1"/>
    <property type="molecule type" value="Genomic_DNA"/>
</dbReference>
<accession>A0ABN8Y6M8</accession>
<reference evidence="1" key="1">
    <citation type="submission" date="2023-04" db="EMBL/GenBank/DDBJ databases">
        <authorList>
            <consortium name="ELIXIR-Norway"/>
        </authorList>
    </citation>
    <scope>NUCLEOTIDE SEQUENCE [LARGE SCALE GENOMIC DNA]</scope>
</reference>